<feature type="binding site" evidence="5">
    <location>
        <position position="116"/>
    </location>
    <ligand>
        <name>Mg(2+)</name>
        <dbReference type="ChEBI" id="CHEBI:18420"/>
    </ligand>
</feature>
<feature type="domain" description="HpcH/HpaI aldolase/citrate lyase" evidence="6">
    <location>
        <begin position="10"/>
        <end position="210"/>
    </location>
</feature>
<dbReference type="Pfam" id="PF03328">
    <property type="entry name" value="HpcH_HpaI"/>
    <property type="match status" value="1"/>
</dbReference>
<dbReference type="Proteomes" id="UP000215563">
    <property type="component" value="Unassembled WGS sequence"/>
</dbReference>
<dbReference type="EMBL" id="NMQU01000090">
    <property type="protein sequence ID" value="OXM46408.1"/>
    <property type="molecule type" value="Genomic_DNA"/>
</dbReference>
<reference evidence="7 8" key="1">
    <citation type="submission" date="2017-07" db="EMBL/GenBank/DDBJ databases">
        <title>Amycolatopsis alba DSM 44262 Genome sequencing and assembly.</title>
        <authorList>
            <person name="Kaur N."/>
            <person name="Mayilraj S."/>
        </authorList>
    </citation>
    <scope>NUCLEOTIDE SEQUENCE [LARGE SCALE GENOMIC DNA]</scope>
    <source>
        <strain evidence="7 8">DSM 44262</strain>
    </source>
</reference>
<comment type="caution">
    <text evidence="7">The sequence shown here is derived from an EMBL/GenBank/DDBJ whole genome shotgun (WGS) entry which is preliminary data.</text>
</comment>
<organism evidence="7 8">
    <name type="scientific">Amycolatopsis alba DSM 44262</name>
    <dbReference type="NCBI Taxonomy" id="1125972"/>
    <lineage>
        <taxon>Bacteria</taxon>
        <taxon>Bacillati</taxon>
        <taxon>Actinomycetota</taxon>
        <taxon>Actinomycetes</taxon>
        <taxon>Pseudonocardiales</taxon>
        <taxon>Pseudonocardiaceae</taxon>
        <taxon>Amycolatopsis</taxon>
    </lineage>
</organism>
<dbReference type="InterPro" id="IPR015813">
    <property type="entry name" value="Pyrv/PenolPyrv_kinase-like_dom"/>
</dbReference>
<evidence type="ECO:0000259" key="6">
    <source>
        <dbReference type="Pfam" id="PF03328"/>
    </source>
</evidence>
<evidence type="ECO:0000256" key="4">
    <source>
        <dbReference type="PIRSR" id="PIRSR015582-1"/>
    </source>
</evidence>
<dbReference type="OrthoDB" id="5172636at2"/>
<dbReference type="PIRSF" id="PIRSF015582">
    <property type="entry name" value="Cit_lyase_B"/>
    <property type="match status" value="1"/>
</dbReference>
<feature type="binding site" evidence="4">
    <location>
        <position position="66"/>
    </location>
    <ligand>
        <name>substrate</name>
    </ligand>
</feature>
<dbReference type="InterPro" id="IPR011206">
    <property type="entry name" value="Citrate_lyase_beta/mcl1/mcl2"/>
</dbReference>
<keyword evidence="3 5" id="KW-0460">Magnesium</keyword>
<dbReference type="SUPFAM" id="SSF51621">
    <property type="entry name" value="Phosphoenolpyruvate/pyruvate domain"/>
    <property type="match status" value="1"/>
</dbReference>
<dbReference type="GO" id="GO:0000287">
    <property type="term" value="F:magnesium ion binding"/>
    <property type="evidence" value="ECO:0007669"/>
    <property type="project" value="TreeGrafter"/>
</dbReference>
<dbReference type="GO" id="GO:0016829">
    <property type="term" value="F:lyase activity"/>
    <property type="evidence" value="ECO:0007669"/>
    <property type="project" value="UniProtKB-KW"/>
</dbReference>
<comment type="cofactor">
    <cofactor evidence="1">
        <name>Mg(2+)</name>
        <dbReference type="ChEBI" id="CHEBI:18420"/>
    </cofactor>
</comment>
<feature type="binding site" evidence="5">
    <location>
        <position position="142"/>
    </location>
    <ligand>
        <name>Mg(2+)</name>
        <dbReference type="ChEBI" id="CHEBI:18420"/>
    </ligand>
</feature>
<keyword evidence="7" id="KW-0456">Lyase</keyword>
<evidence type="ECO:0000313" key="8">
    <source>
        <dbReference type="Proteomes" id="UP000215563"/>
    </source>
</evidence>
<evidence type="ECO:0000256" key="2">
    <source>
        <dbReference type="ARBA" id="ARBA00022723"/>
    </source>
</evidence>
<dbReference type="PANTHER" id="PTHR32308:SF10">
    <property type="entry name" value="CITRATE LYASE SUBUNIT BETA"/>
    <property type="match status" value="1"/>
</dbReference>
<dbReference type="Gene3D" id="3.20.20.60">
    <property type="entry name" value="Phosphoenolpyruvate-binding domains"/>
    <property type="match status" value="1"/>
</dbReference>
<sequence>MSDLLVSAKTFLFVPGHRPDRFAKAAACGADVVILDLEDAVAPDRKGAAREHVRAWLAEGHQAVVRINAAGTPWYHEDVAGVGRALAVMQPKAEDRAEIDALAGRLPGMPILPLVETAAGIADAVAVCGADAVVRPAFGSVDLAAQLGVDHRSHEALRYARSALVVAAAAAGRAAPIDGVTTALDDEAALIADLGHAKTLGFTGKLCVHPRQVPVADRELAPSESEIEWAKSVAGLVGDGSVAVADGQLVDKPVELRARAILDRAGEPFRPAG</sequence>
<gene>
    <name evidence="7" type="ORF">CFP75_27960</name>
</gene>
<dbReference type="GO" id="GO:0006107">
    <property type="term" value="P:oxaloacetate metabolic process"/>
    <property type="evidence" value="ECO:0007669"/>
    <property type="project" value="TreeGrafter"/>
</dbReference>
<evidence type="ECO:0000313" key="7">
    <source>
        <dbReference type="EMBL" id="OXM46408.1"/>
    </source>
</evidence>
<keyword evidence="2 5" id="KW-0479">Metal-binding</keyword>
<evidence type="ECO:0000256" key="5">
    <source>
        <dbReference type="PIRSR" id="PIRSR015582-2"/>
    </source>
</evidence>
<protein>
    <submittedName>
        <fullName evidence="7">CoA ester lyase</fullName>
    </submittedName>
</protein>
<accession>A0A229RIB4</accession>
<evidence type="ECO:0000256" key="1">
    <source>
        <dbReference type="ARBA" id="ARBA00001946"/>
    </source>
</evidence>
<dbReference type="InterPro" id="IPR005000">
    <property type="entry name" value="Aldolase/citrate-lyase_domain"/>
</dbReference>
<dbReference type="AlphaFoldDB" id="A0A229RIB4"/>
<dbReference type="RefSeq" id="WP_020634578.1">
    <property type="nucleotide sequence ID" value="NZ_KB913032.1"/>
</dbReference>
<evidence type="ECO:0000256" key="3">
    <source>
        <dbReference type="ARBA" id="ARBA00022842"/>
    </source>
</evidence>
<dbReference type="InterPro" id="IPR040442">
    <property type="entry name" value="Pyrv_kinase-like_dom_sf"/>
</dbReference>
<dbReference type="PANTHER" id="PTHR32308">
    <property type="entry name" value="LYASE BETA SUBUNIT, PUTATIVE (AFU_ORTHOLOGUE AFUA_4G13030)-RELATED"/>
    <property type="match status" value="1"/>
</dbReference>
<name>A0A229RIB4_AMYAL</name>
<proteinExistence type="predicted"/>
<keyword evidence="8" id="KW-1185">Reference proteome</keyword>
<feature type="binding site" evidence="4">
    <location>
        <position position="116"/>
    </location>
    <ligand>
        <name>substrate</name>
    </ligand>
</feature>